<name>A0ACC8XFN7_9FIRM</name>
<proteinExistence type="predicted"/>
<keyword evidence="2" id="KW-1185">Reference proteome</keyword>
<sequence length="307" mass="35013">MTRGIHGEKLLATKESPKLPSSDIARLESAIIKYDKWIECLLNVEADTLEDLIFLMVKLLNDYKLYIDLELIFDSPNDFLYRQKGQLKLDNTVIEEFLPIFSNKCIEKVFGKTASTISAQVPVFSSMYFQSSLANPIVGGGMTIKSKKQDFSISRKIFLKSSHSPDFKSEEAKVITTHLGYVMAELKTNLDKTMFQEASATAHDIKLAVTGAKYFLLCDFLDMKPISTTTTDIDEILILRKAKRINSNVRASFSTYSGRQNARQSYYNYLCQNPYSVDMMTRFIEHLLNSMSNEELIEKNVLEIGYF</sequence>
<gene>
    <name evidence="1" type="ORF">AN396_01990</name>
</gene>
<dbReference type="EMBL" id="LJDB01000016">
    <property type="protein sequence ID" value="ONI42246.1"/>
    <property type="molecule type" value="Genomic_DNA"/>
</dbReference>
<keyword evidence="1" id="KW-0378">Hydrolase</keyword>
<comment type="caution">
    <text evidence="1">The sequence shown here is derived from an EMBL/GenBank/DDBJ whole genome shotgun (WGS) entry which is preliminary data.</text>
</comment>
<accession>A0ACC8XFN7</accession>
<organism evidence="1 2">
    <name type="scientific">Candidatus Epulonipiscium fishelsonii</name>
    <dbReference type="NCBI Taxonomy" id="77094"/>
    <lineage>
        <taxon>Bacteria</taxon>
        <taxon>Bacillati</taxon>
        <taxon>Bacillota</taxon>
        <taxon>Clostridia</taxon>
        <taxon>Lachnospirales</taxon>
        <taxon>Lachnospiraceae</taxon>
        <taxon>Candidatus Epulonipiscium</taxon>
    </lineage>
</organism>
<keyword evidence="1" id="KW-0540">Nuclease</keyword>
<protein>
    <submittedName>
        <fullName evidence="1">Restriction endonuclease</fullName>
    </submittedName>
</protein>
<evidence type="ECO:0000313" key="2">
    <source>
        <dbReference type="Proteomes" id="UP000188605"/>
    </source>
</evidence>
<evidence type="ECO:0000313" key="1">
    <source>
        <dbReference type="EMBL" id="ONI42246.1"/>
    </source>
</evidence>
<reference evidence="1" key="1">
    <citation type="submission" date="2016-08" db="EMBL/GenBank/DDBJ databases">
        <authorList>
            <person name="Ngugi D.K."/>
            <person name="Miyake S."/>
            <person name="Stingl U."/>
        </authorList>
    </citation>
    <scope>NUCLEOTIDE SEQUENCE</scope>
    <source>
        <strain evidence="1">SCG-B11WGA-EpuloA1</strain>
    </source>
</reference>
<dbReference type="Proteomes" id="UP000188605">
    <property type="component" value="Unassembled WGS sequence"/>
</dbReference>
<keyword evidence="1" id="KW-0255">Endonuclease</keyword>